<name>A0A4Y2FDF3_ARAVE</name>
<sequence length="109" mass="12624">MVFHVDYIQMMVHCFDSKQYVDFTKAYVTEQVTSSPKYPMSNGTVERAIGTMQEILNKVIKDGGDPNLVVLEYNNTSKFNLLSPAEMLMRRVLRTILPTKSYIDYRIPH</sequence>
<dbReference type="AlphaFoldDB" id="A0A4Y2FDF3"/>
<evidence type="ECO:0000313" key="2">
    <source>
        <dbReference type="EMBL" id="GBM38305.1"/>
    </source>
</evidence>
<gene>
    <name evidence="2" type="ORF">AVEN_17743_1</name>
</gene>
<dbReference type="OrthoDB" id="6419861at2759"/>
<reference evidence="2 3" key="1">
    <citation type="journal article" date="2019" name="Sci. Rep.">
        <title>Orb-weaving spider Araneus ventricosus genome elucidates the spidroin gene catalogue.</title>
        <authorList>
            <person name="Kono N."/>
            <person name="Nakamura H."/>
            <person name="Ohtoshi R."/>
            <person name="Moran D.A.P."/>
            <person name="Shinohara A."/>
            <person name="Yoshida Y."/>
            <person name="Fujiwara M."/>
            <person name="Mori M."/>
            <person name="Tomita M."/>
            <person name="Arakawa K."/>
        </authorList>
    </citation>
    <scope>NUCLEOTIDE SEQUENCE [LARGE SCALE GENOMIC DNA]</scope>
</reference>
<dbReference type="PANTHER" id="PTHR37984">
    <property type="entry name" value="PROTEIN CBG26694"/>
    <property type="match status" value="1"/>
</dbReference>
<dbReference type="EMBL" id="BGPR01000864">
    <property type="protein sequence ID" value="GBM38305.1"/>
    <property type="molecule type" value="Genomic_DNA"/>
</dbReference>
<dbReference type="SUPFAM" id="SSF53098">
    <property type="entry name" value="Ribonuclease H-like"/>
    <property type="match status" value="1"/>
</dbReference>
<keyword evidence="3" id="KW-1185">Reference proteome</keyword>
<dbReference type="InterPro" id="IPR036397">
    <property type="entry name" value="RNaseH_sf"/>
</dbReference>
<dbReference type="Proteomes" id="UP000499080">
    <property type="component" value="Unassembled WGS sequence"/>
</dbReference>
<feature type="domain" description="Integrase catalytic" evidence="1">
    <location>
        <begin position="1"/>
        <end position="109"/>
    </location>
</feature>
<evidence type="ECO:0000313" key="3">
    <source>
        <dbReference type="Proteomes" id="UP000499080"/>
    </source>
</evidence>
<dbReference type="GO" id="GO:0015074">
    <property type="term" value="P:DNA integration"/>
    <property type="evidence" value="ECO:0007669"/>
    <property type="project" value="InterPro"/>
</dbReference>
<evidence type="ECO:0000259" key="1">
    <source>
        <dbReference type="PROSITE" id="PS50994"/>
    </source>
</evidence>
<dbReference type="InterPro" id="IPR001584">
    <property type="entry name" value="Integrase_cat-core"/>
</dbReference>
<dbReference type="PANTHER" id="PTHR37984:SF7">
    <property type="entry name" value="INTEGRASE CATALYTIC DOMAIN-CONTAINING PROTEIN"/>
    <property type="match status" value="1"/>
</dbReference>
<comment type="caution">
    <text evidence="2">The sequence shown here is derived from an EMBL/GenBank/DDBJ whole genome shotgun (WGS) entry which is preliminary data.</text>
</comment>
<dbReference type="InterPro" id="IPR012337">
    <property type="entry name" value="RNaseH-like_sf"/>
</dbReference>
<protein>
    <recommendedName>
        <fullName evidence="1">Integrase catalytic domain-containing protein</fullName>
    </recommendedName>
</protein>
<dbReference type="GO" id="GO:0003676">
    <property type="term" value="F:nucleic acid binding"/>
    <property type="evidence" value="ECO:0007669"/>
    <property type="project" value="InterPro"/>
</dbReference>
<dbReference type="PROSITE" id="PS50994">
    <property type="entry name" value="INTEGRASE"/>
    <property type="match status" value="1"/>
</dbReference>
<organism evidence="2 3">
    <name type="scientific">Araneus ventricosus</name>
    <name type="common">Orbweaver spider</name>
    <name type="synonym">Epeira ventricosa</name>
    <dbReference type="NCBI Taxonomy" id="182803"/>
    <lineage>
        <taxon>Eukaryota</taxon>
        <taxon>Metazoa</taxon>
        <taxon>Ecdysozoa</taxon>
        <taxon>Arthropoda</taxon>
        <taxon>Chelicerata</taxon>
        <taxon>Arachnida</taxon>
        <taxon>Araneae</taxon>
        <taxon>Araneomorphae</taxon>
        <taxon>Entelegynae</taxon>
        <taxon>Araneoidea</taxon>
        <taxon>Araneidae</taxon>
        <taxon>Araneus</taxon>
    </lineage>
</organism>
<proteinExistence type="predicted"/>
<accession>A0A4Y2FDF3</accession>
<dbReference type="Gene3D" id="3.30.420.10">
    <property type="entry name" value="Ribonuclease H-like superfamily/Ribonuclease H"/>
    <property type="match status" value="1"/>
</dbReference>
<dbReference type="InterPro" id="IPR050951">
    <property type="entry name" value="Retrovirus_Pol_polyprotein"/>
</dbReference>